<dbReference type="InterPro" id="IPR032446">
    <property type="entry name" value="SCAPER_N"/>
</dbReference>
<feature type="region of interest" description="Disordered" evidence="2">
    <location>
        <begin position="1001"/>
        <end position="1041"/>
    </location>
</feature>
<feature type="compositionally biased region" description="Polar residues" evidence="2">
    <location>
        <begin position="473"/>
        <end position="485"/>
    </location>
</feature>
<evidence type="ECO:0000313" key="5">
    <source>
        <dbReference type="Proteomes" id="UP000298787"/>
    </source>
</evidence>
<gene>
    <name evidence="4" type="ORF">D9C73_007533</name>
</gene>
<evidence type="ECO:0000259" key="3">
    <source>
        <dbReference type="PROSITE" id="PS00028"/>
    </source>
</evidence>
<sequence>MSKDNRHDGRRRGAGQHRLGPRVSQGGDGRERSGSNSSGSSHGGGKSKNAAISALKASFQRSNSHDKVRKIVAEEGRAARNLIAWSVPVENKEEEAKSKGNSGGNSRAQRINAGQQRNKKQHAGVESKGTVAALLDKGAEKSPTKARHPRKVDLRARYWAFLFDNLRRAVDEIYVTCESDQSVVECRSMVLVTVCGQYRSPVPCGVVGLLSVPQRSSLWCDQHVVSRPVSDIWPEVLMMLDNYVRDFKALIDWIQLQEKLEKTDAQNRPTSLAWEVRKMSPGRHVMPSSSADRMVPSPGARRNINFGGPPATLAAARLSHTGPSWADRVKCTQSVPSSSQPATSPVEKLGKKDAEGWETVQRGRTAKPRSAAIVAKVSPVLAQVVPKQNSAKCDQSHPLPQEEEQLRPRCPPEKDATKTDTEQQAPVEPDPLEKVERPENGHMMEPPAESVQDSGQCVDAPCEDALPPIAAPTPSQAPELTQSSATVPPTVPPTDITLSVPVPALAPSASPDLPQTDVLGALLALGDSGAEGGASQGMATSAPGQAETPMAAVKLESVLDPTELSTPQSMAEVLAKKEELADRLEKANEEAIASAIAEEEQLTREIQAENNDLETDNESDFSAGIGNGGCGVNIDWSDMLADYDAREPWRQSTSWGDMVEEEPARPPGHGIHMHEKLSSPSRKRTIAESKKKHEEKQLKAQQLRDKLREEKTLKLQKLLEREKEVRKWKEGLLEQRRKMMEERLLHAEFKRELQLQAIVKKAQEEEAKVNEIAFINTLEAQNKRHDALAKLNEYEQRLNELQEDRQRRQEEKQARDEAVQERKRVLEAERQARVEELLMRRKEQEARIEQQRQEKEKAREDAARERARDREERLAALSAAQQEAMEELQKKIQMKHDESSRRHMEQIEQRKEKAAELSSGRHANTDYAPKLTPYERKKQCSLCGVVITSEVHLFSHTKGKRHQQAVRDSSSIQGRELSDEEVEHLSLKKYIVDIVTDSSVSSESMKDEEERQKARKKAKKLRARMNSRAKEYETSMEAKTQVPDSPYKAKLQRLVKDLLKQLQGQDSGQWVNNKVSWSGQNSGRDFSHLRKADLLATQAEPHRAAGGRDRISCMSQMRINLFLGAAVNKQIFEGLTTGLLQTIATILGSLWLHISDAGQVEKTWISSPKVKSSATECFNTRTQDLISYVVNMGLIDKLYGCFLSVQSPVDEHPKMSAFLQQASALLHSMCKLCFVVTGRAPSIFDNKRQDPTGLTALLQSTDLVGVVHTLYCILLHSFVPESASQSQEPYGPGVIQVALQGIRFLNSFALLDLSAFQSVLGAEGLSLAFRHIVSSLLWYCTQHSSEELLHEVIICVGYFTVNHPDNQVIVQSGRQPSVLQKLCQLPFQYFSQPRLIRVLFPSLISACYNNPQNKVILQQEMSCVLLATFIQDCAANENESDNKTKQTISQPLDYCKLSNRFPSDQWDAALKFFLKKQEE</sequence>
<evidence type="ECO:0000256" key="2">
    <source>
        <dbReference type="SAM" id="MobiDB-lite"/>
    </source>
</evidence>
<dbReference type="Gene3D" id="3.30.160.60">
    <property type="entry name" value="Classic Zinc Finger"/>
    <property type="match status" value="1"/>
</dbReference>
<dbReference type="InterPro" id="IPR003604">
    <property type="entry name" value="Matrin/U1-like-C_Znf_C2H2"/>
</dbReference>
<dbReference type="EMBL" id="CM014084">
    <property type="protein sequence ID" value="TKS73454.1"/>
    <property type="molecule type" value="Genomic_DNA"/>
</dbReference>
<feature type="compositionally biased region" description="Basic and acidic residues" evidence="2">
    <location>
        <begin position="895"/>
        <end position="915"/>
    </location>
</feature>
<dbReference type="InterPro" id="IPR036236">
    <property type="entry name" value="Znf_C2H2_sf"/>
</dbReference>
<dbReference type="STRING" id="240159.A0A4U5UFH5"/>
<feature type="compositionally biased region" description="Basic and acidic residues" evidence="2">
    <location>
        <begin position="431"/>
        <end position="442"/>
    </location>
</feature>
<dbReference type="SUPFAM" id="SSF57667">
    <property type="entry name" value="beta-beta-alpha zinc fingers"/>
    <property type="match status" value="1"/>
</dbReference>
<feature type="coiled-coil region" evidence="1">
    <location>
        <begin position="570"/>
        <end position="619"/>
    </location>
</feature>
<dbReference type="PANTHER" id="PTHR31434:SF2">
    <property type="entry name" value="S PHASE CYCLIN A-ASSOCIATED PROTEIN IN THE ENDOPLASMIC RETICULUM"/>
    <property type="match status" value="1"/>
</dbReference>
<reference evidence="4 5" key="1">
    <citation type="submission" date="2019-01" db="EMBL/GenBank/DDBJ databases">
        <title>Genome Assembly of Collichthys lucidus.</title>
        <authorList>
            <person name="Cai M."/>
            <person name="Xiao S."/>
        </authorList>
    </citation>
    <scope>NUCLEOTIDE SEQUENCE [LARGE SCALE GENOMIC DNA]</scope>
    <source>
        <strain evidence="4">JT15FE1705JMU</strain>
        <tissue evidence="4">Muscle</tissue>
    </source>
</reference>
<evidence type="ECO:0000313" key="4">
    <source>
        <dbReference type="EMBL" id="TKS73454.1"/>
    </source>
</evidence>
<dbReference type="Proteomes" id="UP000298787">
    <property type="component" value="Chromosome 7"/>
</dbReference>
<dbReference type="SMART" id="SM00451">
    <property type="entry name" value="ZnF_U1"/>
    <property type="match status" value="1"/>
</dbReference>
<feature type="region of interest" description="Disordered" evidence="2">
    <location>
        <begin position="848"/>
        <end position="873"/>
    </location>
</feature>
<dbReference type="PANTHER" id="PTHR31434">
    <property type="entry name" value="S PHASE CYCLIN A-ASSOCIATED PROTEIN IN THE ENDOPLASMIC RETICULUM"/>
    <property type="match status" value="1"/>
</dbReference>
<feature type="compositionally biased region" description="Basic and acidic residues" evidence="2">
    <location>
        <begin position="404"/>
        <end position="421"/>
    </location>
</feature>
<dbReference type="Pfam" id="PF16501">
    <property type="entry name" value="SCAPER_N"/>
    <property type="match status" value="2"/>
</dbReference>
<feature type="region of interest" description="Disordered" evidence="2">
    <location>
        <begin position="802"/>
        <end position="822"/>
    </location>
</feature>
<feature type="region of interest" description="Disordered" evidence="2">
    <location>
        <begin position="1"/>
        <end position="66"/>
    </location>
</feature>
<organism evidence="4 5">
    <name type="scientific">Collichthys lucidus</name>
    <name type="common">Big head croaker</name>
    <name type="synonym">Sciaena lucida</name>
    <dbReference type="NCBI Taxonomy" id="240159"/>
    <lineage>
        <taxon>Eukaryota</taxon>
        <taxon>Metazoa</taxon>
        <taxon>Chordata</taxon>
        <taxon>Craniata</taxon>
        <taxon>Vertebrata</taxon>
        <taxon>Euteleostomi</taxon>
        <taxon>Actinopterygii</taxon>
        <taxon>Neopterygii</taxon>
        <taxon>Teleostei</taxon>
        <taxon>Neoteleostei</taxon>
        <taxon>Acanthomorphata</taxon>
        <taxon>Eupercaria</taxon>
        <taxon>Sciaenidae</taxon>
        <taxon>Collichthys</taxon>
    </lineage>
</organism>
<dbReference type="GO" id="GO:0003676">
    <property type="term" value="F:nucleic acid binding"/>
    <property type="evidence" value="ECO:0007669"/>
    <property type="project" value="InterPro"/>
</dbReference>
<feature type="compositionally biased region" description="Basic residues" evidence="2">
    <location>
        <begin position="1013"/>
        <end position="1027"/>
    </location>
</feature>
<feature type="domain" description="C2H2-type" evidence="3">
    <location>
        <begin position="940"/>
        <end position="962"/>
    </location>
</feature>
<dbReference type="GO" id="GO:0008270">
    <property type="term" value="F:zinc ion binding"/>
    <property type="evidence" value="ECO:0007669"/>
    <property type="project" value="InterPro"/>
</dbReference>
<dbReference type="InterPro" id="IPR013087">
    <property type="entry name" value="Znf_C2H2_type"/>
</dbReference>
<feature type="region of interest" description="Disordered" evidence="2">
    <location>
        <begin position="388"/>
        <end position="494"/>
    </location>
</feature>
<keyword evidence="5" id="KW-1185">Reference proteome</keyword>
<name>A0A4U5UFH5_COLLU</name>
<dbReference type="FunFam" id="3.30.160.60:FF:000680">
    <property type="entry name" value="S phase cyclin A-associated protein in the endoplasmic reticulum"/>
    <property type="match status" value="1"/>
</dbReference>
<feature type="region of interest" description="Disordered" evidence="2">
    <location>
        <begin position="664"/>
        <end position="697"/>
    </location>
</feature>
<feature type="region of interest" description="Disordered" evidence="2">
    <location>
        <begin position="895"/>
        <end position="930"/>
    </location>
</feature>
<dbReference type="Pfam" id="PF12874">
    <property type="entry name" value="zf-met"/>
    <property type="match status" value="1"/>
</dbReference>
<accession>A0A4U5UFH5</accession>
<feature type="compositionally biased region" description="Basic and acidic residues" evidence="2">
    <location>
        <begin position="685"/>
        <end position="697"/>
    </location>
</feature>
<proteinExistence type="predicted"/>
<keyword evidence="1" id="KW-0175">Coiled coil</keyword>
<feature type="compositionally biased region" description="Polar residues" evidence="2">
    <location>
        <begin position="104"/>
        <end position="116"/>
    </location>
</feature>
<dbReference type="PROSITE" id="PS00028">
    <property type="entry name" value="ZINC_FINGER_C2H2_1"/>
    <property type="match status" value="1"/>
</dbReference>
<feature type="region of interest" description="Disordered" evidence="2">
    <location>
        <begin position="91"/>
        <end position="127"/>
    </location>
</feature>
<evidence type="ECO:0000256" key="1">
    <source>
        <dbReference type="SAM" id="Coils"/>
    </source>
</evidence>
<protein>
    <submittedName>
        <fullName evidence="4">S phase cyclin A-associated protein in the endoplasmic reticulum</fullName>
    </submittedName>
</protein>